<keyword evidence="1" id="KW-0472">Membrane</keyword>
<evidence type="ECO:0000256" key="1">
    <source>
        <dbReference type="SAM" id="Phobius"/>
    </source>
</evidence>
<organism evidence="2 3">
    <name type="scientific">Neptunomonas phycophila</name>
    <dbReference type="NCBI Taxonomy" id="1572645"/>
    <lineage>
        <taxon>Bacteria</taxon>
        <taxon>Pseudomonadati</taxon>
        <taxon>Pseudomonadota</taxon>
        <taxon>Gammaproteobacteria</taxon>
        <taxon>Oceanospirillales</taxon>
        <taxon>Oceanospirillaceae</taxon>
        <taxon>Neptunomonas</taxon>
    </lineage>
</organism>
<sequence length="274" mass="29614">MVGLPKTQRQHGFTLIELIVVIVLLGIISVGTTGFIVSSVKGFSDQSRRQGIAVAGRIAMDRLVREVRNALPNSVRTTSDASGTCLEYIPIQEATQYIDAPIGFAADSLSVIPFSDTPRFTANQSRVAVYPISTAAVYREGALGAISSTVSSTPASLVASNAVTLTLNSAHQFERASPRQRLFFVDQPVSVCLVGDRLYRYSNYTRRASQPTPSSLPSTEPDRGLLAYPVSAATPFRVIDATLQRNALVLLEFSVNNQGESLLIQQEVQIRNAP</sequence>
<reference evidence="2" key="1">
    <citation type="submission" date="2023-07" db="EMBL/GenBank/DDBJ databases">
        <title>Genome content predicts the carbon catabolic preferences of heterotrophic bacteria.</title>
        <authorList>
            <person name="Gralka M."/>
        </authorList>
    </citation>
    <scope>NUCLEOTIDE SEQUENCE</scope>
    <source>
        <strain evidence="2">I2M16</strain>
    </source>
</reference>
<dbReference type="Proteomes" id="UP001169862">
    <property type="component" value="Unassembled WGS sequence"/>
</dbReference>
<evidence type="ECO:0000313" key="3">
    <source>
        <dbReference type="Proteomes" id="UP001169862"/>
    </source>
</evidence>
<gene>
    <name evidence="2" type="ORF">Q4490_07205</name>
</gene>
<evidence type="ECO:0000313" key="2">
    <source>
        <dbReference type="EMBL" id="MDO6453348.1"/>
    </source>
</evidence>
<name>A0AAW7XIZ2_9GAMM</name>
<keyword evidence="1" id="KW-0812">Transmembrane</keyword>
<dbReference type="PROSITE" id="PS00409">
    <property type="entry name" value="PROKAR_NTER_METHYL"/>
    <property type="match status" value="1"/>
</dbReference>
<protein>
    <submittedName>
        <fullName evidence="2">Type II secretion system protein</fullName>
    </submittedName>
</protein>
<comment type="caution">
    <text evidence="2">The sequence shown here is derived from an EMBL/GenBank/DDBJ whole genome shotgun (WGS) entry which is preliminary data.</text>
</comment>
<dbReference type="SUPFAM" id="SSF54523">
    <property type="entry name" value="Pili subunits"/>
    <property type="match status" value="1"/>
</dbReference>
<dbReference type="InterPro" id="IPR012902">
    <property type="entry name" value="N_methyl_site"/>
</dbReference>
<dbReference type="Pfam" id="PF07963">
    <property type="entry name" value="N_methyl"/>
    <property type="match status" value="1"/>
</dbReference>
<dbReference type="EMBL" id="JAUOPG010000004">
    <property type="protein sequence ID" value="MDO6453348.1"/>
    <property type="molecule type" value="Genomic_DNA"/>
</dbReference>
<dbReference type="RefSeq" id="WP_303549571.1">
    <property type="nucleotide sequence ID" value="NZ_JAUOPG010000004.1"/>
</dbReference>
<keyword evidence="1" id="KW-1133">Transmembrane helix</keyword>
<proteinExistence type="predicted"/>
<accession>A0AAW7XIZ2</accession>
<dbReference type="AlphaFoldDB" id="A0AAW7XIZ2"/>
<dbReference type="NCBIfam" id="TIGR02532">
    <property type="entry name" value="IV_pilin_GFxxxE"/>
    <property type="match status" value="1"/>
</dbReference>
<dbReference type="InterPro" id="IPR045584">
    <property type="entry name" value="Pilin-like"/>
</dbReference>
<feature type="transmembrane region" description="Helical" evidence="1">
    <location>
        <begin position="12"/>
        <end position="37"/>
    </location>
</feature>